<comment type="catalytic activity">
    <reaction evidence="2">
        <text>3-hydroxy-2-methylpropanoyl-CoA + H2O = 3-hydroxy-2-methylpropanoate + CoA + H(+)</text>
        <dbReference type="Rhea" id="RHEA:20888"/>
        <dbReference type="ChEBI" id="CHEBI:11805"/>
        <dbReference type="ChEBI" id="CHEBI:15377"/>
        <dbReference type="ChEBI" id="CHEBI:15378"/>
        <dbReference type="ChEBI" id="CHEBI:57287"/>
        <dbReference type="ChEBI" id="CHEBI:57340"/>
        <dbReference type="EC" id="3.1.2.4"/>
    </reaction>
</comment>
<keyword evidence="5" id="KW-1185">Reference proteome</keyword>
<accession>A0A1Q3BPW5</accession>
<sequence length="344" mass="38412">MIAKISRSLEVYERDPTVKLVILKGIGDNFCAGGDVARVIYSIVTGHWSFAVWFTKKQLSLDYLVATYKKPLVSFMNGIVMGGGAGISMQGTFRVVTETTLFAMPEVQIGFCPDVGSTYFLSRLPGFLGEYLSLTGAPLNGADMLACGLATHFVPSKDLPLLEVALCKASASDKCIISHLIDSFIDKPQLRKESPLKRMEVINNCFSRDTVEEILSGLEDTANNGDNWIVKSIKCMKSASPTSLKISLKSMREGRKQTLEQCLLREYIISYNLGRMTVTKDFIEGSKALLLDKGRRPRWEPSQLELVTENMVNQHFVVRVRDEDYMDLELPPRSNHTHKAKTKL</sequence>
<dbReference type="PANTHER" id="PTHR43176:SF6">
    <property type="entry name" value="3-HYDROXYISOBUTYRYL-COA HYDROLASE"/>
    <property type="match status" value="1"/>
</dbReference>
<dbReference type="PANTHER" id="PTHR43176">
    <property type="entry name" value="3-HYDROXYISOBUTYRYL-COA HYDROLASE-RELATED"/>
    <property type="match status" value="1"/>
</dbReference>
<dbReference type="Proteomes" id="UP000187406">
    <property type="component" value="Unassembled WGS sequence"/>
</dbReference>
<dbReference type="Pfam" id="PF16113">
    <property type="entry name" value="ECH_2"/>
    <property type="match status" value="1"/>
</dbReference>
<reference evidence="5" key="1">
    <citation type="submission" date="2016-04" db="EMBL/GenBank/DDBJ databases">
        <title>Cephalotus genome sequencing.</title>
        <authorList>
            <person name="Fukushima K."/>
            <person name="Hasebe M."/>
            <person name="Fang X."/>
        </authorList>
    </citation>
    <scope>NUCLEOTIDE SEQUENCE [LARGE SCALE GENOMIC DNA]</scope>
    <source>
        <strain evidence="5">cv. St1</strain>
    </source>
</reference>
<dbReference type="CDD" id="cd06558">
    <property type="entry name" value="crotonase-like"/>
    <property type="match status" value="1"/>
</dbReference>
<dbReference type="InterPro" id="IPR032259">
    <property type="entry name" value="HIBYL-CoA-H"/>
</dbReference>
<comment type="caution">
    <text evidence="4">The sequence shown here is derived from an EMBL/GenBank/DDBJ whole genome shotgun (WGS) entry which is preliminary data.</text>
</comment>
<keyword evidence="1 2" id="KW-0378">Hydrolase</keyword>
<comment type="function">
    <text evidence="2">Hydrolyzes 3-hydroxyisobutyryl-CoA (HIBYL-CoA), a saline catabolite. Has high activity toward isobutyryl-CoA. Could be an isobutyryl-CoA dehydrogenase that functions in valine catabolism.</text>
</comment>
<evidence type="ECO:0000256" key="2">
    <source>
        <dbReference type="RuleBase" id="RU369070"/>
    </source>
</evidence>
<feature type="domain" description="Enoyl-CoA hydratase/isomerase" evidence="3">
    <location>
        <begin position="1"/>
        <end position="316"/>
    </location>
</feature>
<evidence type="ECO:0000313" key="5">
    <source>
        <dbReference type="Proteomes" id="UP000187406"/>
    </source>
</evidence>
<protein>
    <recommendedName>
        <fullName evidence="2">3-hydroxyisobutyryl-CoA hydrolase</fullName>
        <shortName evidence="2">HIB-CoA hydrolase</shortName>
        <shortName evidence="2">HIBYL-CoA-H</shortName>
        <ecNumber evidence="2">3.1.2.4</ecNumber>
    </recommendedName>
    <alternativeName>
        <fullName evidence="2">3-hydroxyisobutyryl-coenzyme A hydrolase</fullName>
    </alternativeName>
</protein>
<dbReference type="OrthoDB" id="16820at2759"/>
<comment type="pathway">
    <text evidence="2">Amino-acid degradation; L-valine degradation.</text>
</comment>
<dbReference type="STRING" id="3775.A0A1Q3BPW5"/>
<gene>
    <name evidence="4" type="ORF">CFOL_v3_13429</name>
</gene>
<dbReference type="GO" id="GO:0003860">
    <property type="term" value="F:3-hydroxyisobutyryl-CoA hydrolase activity"/>
    <property type="evidence" value="ECO:0007669"/>
    <property type="project" value="UniProtKB-UniRule"/>
</dbReference>
<dbReference type="NCBIfam" id="NF004127">
    <property type="entry name" value="PRK05617.1"/>
    <property type="match status" value="1"/>
</dbReference>
<evidence type="ECO:0000313" key="4">
    <source>
        <dbReference type="EMBL" id="GAV69929.1"/>
    </source>
</evidence>
<organism evidence="4 5">
    <name type="scientific">Cephalotus follicularis</name>
    <name type="common">Albany pitcher plant</name>
    <dbReference type="NCBI Taxonomy" id="3775"/>
    <lineage>
        <taxon>Eukaryota</taxon>
        <taxon>Viridiplantae</taxon>
        <taxon>Streptophyta</taxon>
        <taxon>Embryophyta</taxon>
        <taxon>Tracheophyta</taxon>
        <taxon>Spermatophyta</taxon>
        <taxon>Magnoliopsida</taxon>
        <taxon>eudicotyledons</taxon>
        <taxon>Gunneridae</taxon>
        <taxon>Pentapetalae</taxon>
        <taxon>rosids</taxon>
        <taxon>fabids</taxon>
        <taxon>Oxalidales</taxon>
        <taxon>Cephalotaceae</taxon>
        <taxon>Cephalotus</taxon>
    </lineage>
</organism>
<proteinExistence type="inferred from homology"/>
<dbReference type="InterPro" id="IPR029045">
    <property type="entry name" value="ClpP/crotonase-like_dom_sf"/>
</dbReference>
<dbReference type="InParanoid" id="A0A1Q3BPW5"/>
<dbReference type="EC" id="3.1.2.4" evidence="2"/>
<dbReference type="Gene3D" id="3.90.226.10">
    <property type="entry name" value="2-enoyl-CoA Hydratase, Chain A, domain 1"/>
    <property type="match status" value="1"/>
</dbReference>
<comment type="similarity">
    <text evidence="2">Belongs to the enoyl-CoA hydratase/isomerase family.</text>
</comment>
<dbReference type="InterPro" id="IPR045004">
    <property type="entry name" value="ECH_dom"/>
</dbReference>
<dbReference type="AlphaFoldDB" id="A0A1Q3BPW5"/>
<evidence type="ECO:0000259" key="3">
    <source>
        <dbReference type="Pfam" id="PF16113"/>
    </source>
</evidence>
<evidence type="ECO:0000256" key="1">
    <source>
        <dbReference type="ARBA" id="ARBA00022801"/>
    </source>
</evidence>
<dbReference type="EMBL" id="BDDD01000763">
    <property type="protein sequence ID" value="GAV69929.1"/>
    <property type="molecule type" value="Genomic_DNA"/>
</dbReference>
<dbReference type="GO" id="GO:0006574">
    <property type="term" value="P:L-valine catabolic process"/>
    <property type="evidence" value="ECO:0007669"/>
    <property type="project" value="UniProtKB-UniRule"/>
</dbReference>
<dbReference type="SUPFAM" id="SSF52096">
    <property type="entry name" value="ClpP/crotonase"/>
    <property type="match status" value="1"/>
</dbReference>
<name>A0A1Q3BPW5_CEPFO</name>